<reference evidence="3" key="1">
    <citation type="submission" date="2020-05" db="EMBL/GenBank/DDBJ databases">
        <authorList>
            <person name="Chiriac C."/>
            <person name="Salcher M."/>
            <person name="Ghai R."/>
            <person name="Kavagutti S V."/>
        </authorList>
    </citation>
    <scope>NUCLEOTIDE SEQUENCE</scope>
</reference>
<dbReference type="EMBL" id="CAEZXP010000001">
    <property type="protein sequence ID" value="CAB4688400.1"/>
    <property type="molecule type" value="Genomic_DNA"/>
</dbReference>
<sequence>MGGTKGKIWLVLAVTAVAAAFGGAAYGSATPVGPLPKGPVVVVKLHVGKSYIVKLRKPAAKGHVWRIARAFDSKIVTETHEGETPILIVVTFKAHHAGTTNVVFAETRGETRHAYAARTYRFVVA</sequence>
<name>A0A6J6NNY8_9ZZZZ</name>
<accession>A0A6J6NNY8</accession>
<evidence type="ECO:0000256" key="1">
    <source>
        <dbReference type="ARBA" id="ARBA00022690"/>
    </source>
</evidence>
<keyword evidence="2" id="KW-0789">Thiol protease inhibitor</keyword>
<protein>
    <submittedName>
        <fullName evidence="3">Unannotated protein</fullName>
    </submittedName>
</protein>
<evidence type="ECO:0000256" key="2">
    <source>
        <dbReference type="ARBA" id="ARBA00022704"/>
    </source>
</evidence>
<dbReference type="GO" id="GO:0004869">
    <property type="term" value="F:cysteine-type endopeptidase inhibitor activity"/>
    <property type="evidence" value="ECO:0007669"/>
    <property type="project" value="UniProtKB-KW"/>
</dbReference>
<gene>
    <name evidence="3" type="ORF">UFOPK2399_00522</name>
</gene>
<dbReference type="SUPFAM" id="SSF141066">
    <property type="entry name" value="ICP-like"/>
    <property type="match status" value="1"/>
</dbReference>
<keyword evidence="1" id="KW-0646">Protease inhibitor</keyword>
<dbReference type="InterPro" id="IPR036331">
    <property type="entry name" value="Chagasin-like_sf"/>
</dbReference>
<dbReference type="AlphaFoldDB" id="A0A6J6NNY8"/>
<proteinExistence type="predicted"/>
<organism evidence="3">
    <name type="scientific">freshwater metagenome</name>
    <dbReference type="NCBI Taxonomy" id="449393"/>
    <lineage>
        <taxon>unclassified sequences</taxon>
        <taxon>metagenomes</taxon>
        <taxon>ecological metagenomes</taxon>
    </lineage>
</organism>
<evidence type="ECO:0000313" key="3">
    <source>
        <dbReference type="EMBL" id="CAB4688400.1"/>
    </source>
</evidence>